<evidence type="ECO:0000313" key="2">
    <source>
        <dbReference type="EMBL" id="MDQ0370471.1"/>
    </source>
</evidence>
<dbReference type="RefSeq" id="WP_307246464.1">
    <property type="nucleotide sequence ID" value="NZ_JAUSUZ010000001.1"/>
</dbReference>
<dbReference type="EMBL" id="JAUSUZ010000001">
    <property type="protein sequence ID" value="MDQ0370471.1"/>
    <property type="molecule type" value="Genomic_DNA"/>
</dbReference>
<accession>A0AAE4B2B0</accession>
<protein>
    <submittedName>
        <fullName evidence="2">Competence protein ComGC</fullName>
    </submittedName>
</protein>
<dbReference type="Proteomes" id="UP001240236">
    <property type="component" value="Unassembled WGS sequence"/>
</dbReference>
<keyword evidence="3" id="KW-1185">Reference proteome</keyword>
<gene>
    <name evidence="2" type="ORF">J2S42_007140</name>
</gene>
<name>A0AAE4B2B0_9ACTN</name>
<dbReference type="Pfam" id="PF07963">
    <property type="entry name" value="N_methyl"/>
    <property type="match status" value="1"/>
</dbReference>
<keyword evidence="1" id="KW-0472">Membrane</keyword>
<keyword evidence="1" id="KW-1133">Transmembrane helix</keyword>
<sequence>MSRRHDRDRPRDAGITMIEMVVSMSVMSVLMVLVTTAIVQVYRTYNKVEATNLAQSQVNTVFLRLDKEIRYASGITAALNSGPSSVIEYHIMVDNVKNCVQLRIRTDTRTLQRRSWVAQGGAVPTTWTTLLTGVGLVPAVSATPVPTGGATAAPPMTRLLPSGDQSYQRLRLYFTTTGGGGAASTTRLTDVTFTALNTFGNPDTNLICNTGRVGL</sequence>
<reference evidence="2 3" key="1">
    <citation type="submission" date="2023-07" db="EMBL/GenBank/DDBJ databases">
        <title>Sequencing the genomes of 1000 actinobacteria strains.</title>
        <authorList>
            <person name="Klenk H.-P."/>
        </authorList>
    </citation>
    <scope>NUCLEOTIDE SEQUENCE [LARGE SCALE GENOMIC DNA]</scope>
    <source>
        <strain evidence="2 3">DSM 44709</strain>
    </source>
</reference>
<organism evidence="2 3">
    <name type="scientific">Catenuloplanes indicus</name>
    <dbReference type="NCBI Taxonomy" id="137267"/>
    <lineage>
        <taxon>Bacteria</taxon>
        <taxon>Bacillati</taxon>
        <taxon>Actinomycetota</taxon>
        <taxon>Actinomycetes</taxon>
        <taxon>Micromonosporales</taxon>
        <taxon>Micromonosporaceae</taxon>
        <taxon>Catenuloplanes</taxon>
    </lineage>
</organism>
<proteinExistence type="predicted"/>
<dbReference type="AlphaFoldDB" id="A0AAE4B2B0"/>
<feature type="transmembrane region" description="Helical" evidence="1">
    <location>
        <begin position="21"/>
        <end position="42"/>
    </location>
</feature>
<comment type="caution">
    <text evidence="2">The sequence shown here is derived from an EMBL/GenBank/DDBJ whole genome shotgun (WGS) entry which is preliminary data.</text>
</comment>
<keyword evidence="1" id="KW-0812">Transmembrane</keyword>
<evidence type="ECO:0000313" key="3">
    <source>
        <dbReference type="Proteomes" id="UP001240236"/>
    </source>
</evidence>
<evidence type="ECO:0000256" key="1">
    <source>
        <dbReference type="SAM" id="Phobius"/>
    </source>
</evidence>
<dbReference type="InterPro" id="IPR012902">
    <property type="entry name" value="N_methyl_site"/>
</dbReference>